<feature type="compositionally biased region" description="Polar residues" evidence="1">
    <location>
        <begin position="16"/>
        <end position="45"/>
    </location>
</feature>
<accession>A0A448ZAP3</accession>
<gene>
    <name evidence="2" type="ORF">PSNMU_V1.4_AUG-EV-PASAV3_0059100</name>
</gene>
<evidence type="ECO:0000313" key="3">
    <source>
        <dbReference type="Proteomes" id="UP000291116"/>
    </source>
</evidence>
<evidence type="ECO:0000256" key="1">
    <source>
        <dbReference type="SAM" id="MobiDB-lite"/>
    </source>
</evidence>
<proteinExistence type="predicted"/>
<protein>
    <submittedName>
        <fullName evidence="2">Uncharacterized protein</fullName>
    </submittedName>
</protein>
<feature type="region of interest" description="Disordered" evidence="1">
    <location>
        <begin position="215"/>
        <end position="271"/>
    </location>
</feature>
<dbReference type="EMBL" id="CAACVS010000203">
    <property type="protein sequence ID" value="VEU39064.1"/>
    <property type="molecule type" value="Genomic_DNA"/>
</dbReference>
<sequence>MRRGTQATRQIAFPRVSSSARSQGGNAKNPEGYSNTPIRTATMESAVTECGTKRTRTRGSLPDGEIGPGSGTLCVAPVVEAACFLEFRRSTLHRFPALSWLGPSVMAVYWFKEYLNKPAFGWVRCPAGPSPSPLPTKDRRPAHRRRQRAPPGRRSGGRFWFVPGQYLRSGKGIAVATPDRERAVRGVLEVGTPGVHFATSYTGVYNLLRRYGRFGVADPGGTEGDRGGKRARSDRGPPQGGGPPGIVPCGYAGPPLPGGDRGRRPSSAVRN</sequence>
<feature type="compositionally biased region" description="Basic and acidic residues" evidence="1">
    <location>
        <begin position="223"/>
        <end position="235"/>
    </location>
</feature>
<feature type="region of interest" description="Disordered" evidence="1">
    <location>
        <begin position="131"/>
        <end position="157"/>
    </location>
</feature>
<name>A0A448ZAP3_9STRA</name>
<organism evidence="2 3">
    <name type="scientific">Pseudo-nitzschia multistriata</name>
    <dbReference type="NCBI Taxonomy" id="183589"/>
    <lineage>
        <taxon>Eukaryota</taxon>
        <taxon>Sar</taxon>
        <taxon>Stramenopiles</taxon>
        <taxon>Ochrophyta</taxon>
        <taxon>Bacillariophyta</taxon>
        <taxon>Bacillariophyceae</taxon>
        <taxon>Bacillariophycidae</taxon>
        <taxon>Bacillariales</taxon>
        <taxon>Bacillariaceae</taxon>
        <taxon>Pseudo-nitzschia</taxon>
    </lineage>
</organism>
<keyword evidence="3" id="KW-1185">Reference proteome</keyword>
<dbReference type="OrthoDB" id="10676889at2759"/>
<feature type="region of interest" description="Disordered" evidence="1">
    <location>
        <begin position="1"/>
        <end position="67"/>
    </location>
</feature>
<dbReference type="Proteomes" id="UP000291116">
    <property type="component" value="Unassembled WGS sequence"/>
</dbReference>
<reference evidence="2 3" key="1">
    <citation type="submission" date="2019-01" db="EMBL/GenBank/DDBJ databases">
        <authorList>
            <person name="Ferrante I. M."/>
        </authorList>
    </citation>
    <scope>NUCLEOTIDE SEQUENCE [LARGE SCALE GENOMIC DNA]</scope>
    <source>
        <strain evidence="2 3">B856</strain>
    </source>
</reference>
<dbReference type="AlphaFoldDB" id="A0A448ZAP3"/>
<evidence type="ECO:0000313" key="2">
    <source>
        <dbReference type="EMBL" id="VEU39064.1"/>
    </source>
</evidence>